<dbReference type="EMBL" id="CAJNRF010007698">
    <property type="protein sequence ID" value="CAF2094055.1"/>
    <property type="molecule type" value="Genomic_DNA"/>
</dbReference>
<feature type="signal peptide" evidence="2">
    <location>
        <begin position="1"/>
        <end position="28"/>
    </location>
</feature>
<dbReference type="SUPFAM" id="SSF48726">
    <property type="entry name" value="Immunoglobulin"/>
    <property type="match status" value="1"/>
</dbReference>
<evidence type="ECO:0000259" key="4">
    <source>
        <dbReference type="PROSITE" id="PS50853"/>
    </source>
</evidence>
<dbReference type="PANTHER" id="PTHR13817:SF166">
    <property type="entry name" value="NEURONAL IGCAM-RELATED"/>
    <property type="match status" value="1"/>
</dbReference>
<organism evidence="5 6">
    <name type="scientific">Rotaria magnacalcarata</name>
    <dbReference type="NCBI Taxonomy" id="392030"/>
    <lineage>
        <taxon>Eukaryota</taxon>
        <taxon>Metazoa</taxon>
        <taxon>Spiralia</taxon>
        <taxon>Gnathifera</taxon>
        <taxon>Rotifera</taxon>
        <taxon>Eurotatoria</taxon>
        <taxon>Bdelloidea</taxon>
        <taxon>Philodinida</taxon>
        <taxon>Philodinidae</taxon>
        <taxon>Rotaria</taxon>
    </lineage>
</organism>
<dbReference type="SUPFAM" id="SSF49265">
    <property type="entry name" value="Fibronectin type III"/>
    <property type="match status" value="2"/>
</dbReference>
<protein>
    <submittedName>
        <fullName evidence="5">Uncharacterized protein</fullName>
    </submittedName>
</protein>
<dbReference type="Pfam" id="PF00041">
    <property type="entry name" value="fn3"/>
    <property type="match status" value="2"/>
</dbReference>
<evidence type="ECO:0000256" key="1">
    <source>
        <dbReference type="ARBA" id="ARBA00022737"/>
    </source>
</evidence>
<feature type="domain" description="Fibronectin type-III" evidence="4">
    <location>
        <begin position="390"/>
        <end position="487"/>
    </location>
</feature>
<gene>
    <name evidence="5" type="ORF">WKI299_LOCUS18805</name>
</gene>
<evidence type="ECO:0000313" key="5">
    <source>
        <dbReference type="EMBL" id="CAF2094055.1"/>
    </source>
</evidence>
<dbReference type="CDD" id="cd00063">
    <property type="entry name" value="FN3"/>
    <property type="match status" value="3"/>
</dbReference>
<name>A0A816TDG4_9BILA</name>
<dbReference type="AlphaFoldDB" id="A0A816TDG4"/>
<feature type="domain" description="Ig-like" evidence="3">
    <location>
        <begin position="166"/>
        <end position="272"/>
    </location>
</feature>
<sequence>MQRQNKNPMLLFWLIFLCWTFIPKTLLALSFNHDLRNLTIIYKPNSFIYHFCQTSYSINSKRIRWHYESLHEPNNDVNASCKQLFHNSDCFDFYYGPSTSLLIIKEPDMFIGKYACQVNLNSTYEIKSIGWIDVKLPSNDIQENDPSRKVYNENELGKLAKYFNVPFIFDAADLTSFSKRVAIGGIFYIECKSIETKYPIDFLWIHLKNTSDGMKTVRFIQNDGNRIIIQDNKNSSSLSLRSVDSSDDGDYVCIASNVIGRSFSSMRSLIVTDTQIKPSLSYSNIKSRSAILRWFISNQRYDRFNHFIIYYRRLSTFDTNLNEKDEIFNIQDYEQVLFDPRTTNYNFTFQVVGLVPFTKYEFRLQGFIGNTPSDYSNPISTTTLDTVPDKIENLHGYVWNESSVVVHWTPPNSTNGPHFYYVLYYTNNTSIPFSQWTKIIVRTYPFYMISMPISPSFQLFTRVASVNAKGLILSDFHRINYNSSSNRVISTIDTFQCFSNEQNQQLNLQWSIDHRSHSCIDKYLLYYSDLTENNDDFIQKKVIPINLLTIKYYSTYNIVKYEFNTSVLNINFNRYHVLRLHLSIIDENQNQLPMTLSPIYCILTRQSAVLSTDKDSIRLSWSKPDRLTSIYGYTIKYRSINSGQSWIVRQTNDTKIVLDKLSPITKYEIILQAYTNSSHTDSAGPSTRIEVITDATGNVQ</sequence>
<dbReference type="PROSITE" id="PS50853">
    <property type="entry name" value="FN3"/>
    <property type="match status" value="3"/>
</dbReference>
<accession>A0A816TDG4</accession>
<dbReference type="InterPro" id="IPR003961">
    <property type="entry name" value="FN3_dom"/>
</dbReference>
<dbReference type="Gene3D" id="2.60.40.10">
    <property type="entry name" value="Immunoglobulins"/>
    <property type="match status" value="4"/>
</dbReference>
<dbReference type="SMART" id="SM00060">
    <property type="entry name" value="FN3"/>
    <property type="match status" value="3"/>
</dbReference>
<feature type="domain" description="Fibronectin type-III" evidence="4">
    <location>
        <begin position="603"/>
        <end position="696"/>
    </location>
</feature>
<reference evidence="5" key="1">
    <citation type="submission" date="2021-02" db="EMBL/GenBank/DDBJ databases">
        <authorList>
            <person name="Nowell W R."/>
        </authorList>
    </citation>
    <scope>NUCLEOTIDE SEQUENCE</scope>
</reference>
<dbReference type="InterPro" id="IPR036116">
    <property type="entry name" value="FN3_sf"/>
</dbReference>
<dbReference type="InterPro" id="IPR007110">
    <property type="entry name" value="Ig-like_dom"/>
</dbReference>
<feature type="domain" description="Fibronectin type-III" evidence="4">
    <location>
        <begin position="277"/>
        <end position="386"/>
    </location>
</feature>
<proteinExistence type="predicted"/>
<comment type="caution">
    <text evidence="5">The sequence shown here is derived from an EMBL/GenBank/DDBJ whole genome shotgun (WGS) entry which is preliminary data.</text>
</comment>
<keyword evidence="1" id="KW-0677">Repeat</keyword>
<dbReference type="InterPro" id="IPR050964">
    <property type="entry name" value="Striated_Muscle_Regulatory"/>
</dbReference>
<evidence type="ECO:0000313" key="6">
    <source>
        <dbReference type="Proteomes" id="UP000663856"/>
    </source>
</evidence>
<feature type="chain" id="PRO_5032319974" evidence="2">
    <location>
        <begin position="29"/>
        <end position="700"/>
    </location>
</feature>
<evidence type="ECO:0000259" key="3">
    <source>
        <dbReference type="PROSITE" id="PS50835"/>
    </source>
</evidence>
<evidence type="ECO:0000256" key="2">
    <source>
        <dbReference type="SAM" id="SignalP"/>
    </source>
</evidence>
<dbReference type="PANTHER" id="PTHR13817">
    <property type="entry name" value="TITIN"/>
    <property type="match status" value="1"/>
</dbReference>
<keyword evidence="2" id="KW-0732">Signal</keyword>
<dbReference type="InterPro" id="IPR013783">
    <property type="entry name" value="Ig-like_fold"/>
</dbReference>
<dbReference type="Proteomes" id="UP000663856">
    <property type="component" value="Unassembled WGS sequence"/>
</dbReference>
<dbReference type="PROSITE" id="PS50835">
    <property type="entry name" value="IG_LIKE"/>
    <property type="match status" value="1"/>
</dbReference>
<dbReference type="InterPro" id="IPR036179">
    <property type="entry name" value="Ig-like_dom_sf"/>
</dbReference>